<evidence type="ECO:0000256" key="3">
    <source>
        <dbReference type="ARBA" id="ARBA00023242"/>
    </source>
</evidence>
<protein>
    <recommendedName>
        <fullName evidence="5">Pre-rRNA-processing protein RIX1 N-terminal domain-containing protein</fullName>
    </recommendedName>
</protein>
<comment type="subcellular location">
    <subcellularLocation>
        <location evidence="1">Nucleus</location>
    </subcellularLocation>
</comment>
<dbReference type="PANTHER" id="PTHR34105:SF1">
    <property type="entry name" value="PROLINE-, GLUTAMIC ACID- AND LEUCINE-RICH PROTEIN 1"/>
    <property type="match status" value="1"/>
</dbReference>
<dbReference type="SUPFAM" id="SSF48371">
    <property type="entry name" value="ARM repeat"/>
    <property type="match status" value="1"/>
</dbReference>
<evidence type="ECO:0000313" key="6">
    <source>
        <dbReference type="EMBL" id="ETW07369.1"/>
    </source>
</evidence>
<dbReference type="GO" id="GO:0005634">
    <property type="term" value="C:nucleus"/>
    <property type="evidence" value="ECO:0007669"/>
    <property type="project" value="UniProtKB-SubCell"/>
</dbReference>
<dbReference type="EMBL" id="KI913954">
    <property type="protein sequence ID" value="ETW07369.1"/>
    <property type="molecule type" value="Genomic_DNA"/>
</dbReference>
<accession>A0A024UM48</accession>
<evidence type="ECO:0000256" key="2">
    <source>
        <dbReference type="ARBA" id="ARBA00010511"/>
    </source>
</evidence>
<comment type="similarity">
    <text evidence="2">Belongs to the RIX1/PELP1 family.</text>
</comment>
<dbReference type="RefSeq" id="XP_008863462.1">
    <property type="nucleotide sequence ID" value="XM_008865240.1"/>
</dbReference>
<dbReference type="Gene3D" id="1.25.10.10">
    <property type="entry name" value="Leucine-rich Repeat Variant"/>
    <property type="match status" value="1"/>
</dbReference>
<dbReference type="GeneID" id="20078954"/>
<gene>
    <name evidence="6" type="ORF">H310_01904</name>
</gene>
<feature type="region of interest" description="Disordered" evidence="4">
    <location>
        <begin position="716"/>
        <end position="758"/>
    </location>
</feature>
<feature type="compositionally biased region" description="Acidic residues" evidence="4">
    <location>
        <begin position="736"/>
        <end position="758"/>
    </location>
</feature>
<feature type="domain" description="Pre-rRNA-processing protein RIX1 N-terminal" evidence="5">
    <location>
        <begin position="63"/>
        <end position="227"/>
    </location>
</feature>
<dbReference type="OrthoDB" id="73962at2759"/>
<dbReference type="AlphaFoldDB" id="A0A024UM48"/>
<keyword evidence="3" id="KW-0539">Nucleus</keyword>
<feature type="compositionally biased region" description="Basic and acidic residues" evidence="4">
    <location>
        <begin position="720"/>
        <end position="730"/>
    </location>
</feature>
<dbReference type="Pfam" id="PF08167">
    <property type="entry name" value="RIX1"/>
    <property type="match status" value="1"/>
</dbReference>
<reference evidence="6" key="1">
    <citation type="submission" date="2013-12" db="EMBL/GenBank/DDBJ databases">
        <title>The Genome Sequence of Aphanomyces invadans NJM9701.</title>
        <authorList>
            <consortium name="The Broad Institute Genomics Platform"/>
            <person name="Russ C."/>
            <person name="Tyler B."/>
            <person name="van West P."/>
            <person name="Dieguez-Uribeondo J."/>
            <person name="Young S.K."/>
            <person name="Zeng Q."/>
            <person name="Gargeya S."/>
            <person name="Fitzgerald M."/>
            <person name="Abouelleil A."/>
            <person name="Alvarado L."/>
            <person name="Chapman S.B."/>
            <person name="Gainer-Dewar J."/>
            <person name="Goldberg J."/>
            <person name="Griggs A."/>
            <person name="Gujja S."/>
            <person name="Hansen M."/>
            <person name="Howarth C."/>
            <person name="Imamovic A."/>
            <person name="Ireland A."/>
            <person name="Larimer J."/>
            <person name="McCowan C."/>
            <person name="Murphy C."/>
            <person name="Pearson M."/>
            <person name="Poon T.W."/>
            <person name="Priest M."/>
            <person name="Roberts A."/>
            <person name="Saif S."/>
            <person name="Shea T."/>
            <person name="Sykes S."/>
            <person name="Wortman J."/>
            <person name="Nusbaum C."/>
            <person name="Birren B."/>
        </authorList>
    </citation>
    <scope>NUCLEOTIDE SEQUENCE [LARGE SCALE GENOMIC DNA]</scope>
    <source>
        <strain evidence="6">NJM9701</strain>
    </source>
</reference>
<dbReference type="VEuPathDB" id="FungiDB:H310_01904"/>
<dbReference type="InterPro" id="IPR012583">
    <property type="entry name" value="RIX1_N"/>
</dbReference>
<name>A0A024UM48_9STRA</name>
<evidence type="ECO:0000256" key="1">
    <source>
        <dbReference type="ARBA" id="ARBA00004123"/>
    </source>
</evidence>
<organism evidence="6">
    <name type="scientific">Aphanomyces invadans</name>
    <dbReference type="NCBI Taxonomy" id="157072"/>
    <lineage>
        <taxon>Eukaryota</taxon>
        <taxon>Sar</taxon>
        <taxon>Stramenopiles</taxon>
        <taxon>Oomycota</taxon>
        <taxon>Saprolegniomycetes</taxon>
        <taxon>Saprolegniales</taxon>
        <taxon>Verrucalvaceae</taxon>
        <taxon>Aphanomyces</taxon>
    </lineage>
</organism>
<dbReference type="GO" id="GO:0006364">
    <property type="term" value="P:rRNA processing"/>
    <property type="evidence" value="ECO:0007669"/>
    <property type="project" value="TreeGrafter"/>
</dbReference>
<sequence length="758" mass="81462">MTVQPIRPSNPDKMAPPMDEVRATKAKNLLSSITALSFSDRDEEPLSDELYQAETTHLQHVLAQHQVFQFVVNGNALQKFYNTMIQQTKDSATLRQEVAMQFLAVAVEGSAMEALEERVPNLLDVVYHALKHQHVSVCVPALHILTHLMFNLAHATTETRRLVVDQLGRAVPVVLHHLGEVDLNASTAPFFIASYEALYVGCKSVSTTFRPFASKIESACLPILSPPTGTSTEVASSVVLAMSNCLGAIALATDSTTNTWQQMVERVVLTLHYQLDVLSGKDKASDGRARPASLKLWLKDSVMMTLPLFLQADRLVYKVHALTSMLSGLLSSTAIAEKDIVLVAPDVLALLRRAFSIRADAVGKQSAISEDGRQLPSSVLYGSLPLLQPHFTLLLSSLVNAGRMPIFRFASSVAKVVQLSCHATVLAAVPALHAALQQVISTLGGGAYTIVGAPVLSWALGQLEHLTGSVTAPVQPAKVTAVVHQGNKKKRQRVAADAPVEVKRSTPTIHQIHQTRMTTNAALNTVATVLNVCGSWVPASDRIKISAIVHASQQDASLDGTVVTKVSLANVVVPDAQGTRGLALAQNMQFWARRTSGPWREAAMNVGECILHPRAPPMALAAAGASEVKAPASGTSSYALAQQAKRLEAEMDWENEESNTNDEETEAAQLAKKVKVHDAVAVAEVGDEDDMDDEKPVLADELESATEVAEDDLNEAVASAEHDDVLHEEPATEAAAESEDIGDDDDGDDFPDIVVDDE</sequence>
<evidence type="ECO:0000256" key="4">
    <source>
        <dbReference type="SAM" id="MobiDB-lite"/>
    </source>
</evidence>
<dbReference type="InterPro" id="IPR016024">
    <property type="entry name" value="ARM-type_fold"/>
</dbReference>
<dbReference type="eggNOG" id="ENOG502QSGU">
    <property type="taxonomic scope" value="Eukaryota"/>
</dbReference>
<evidence type="ECO:0000259" key="5">
    <source>
        <dbReference type="Pfam" id="PF08167"/>
    </source>
</evidence>
<dbReference type="PANTHER" id="PTHR34105">
    <property type="entry name" value="PROLINE-, GLUTAMIC ACID- AND LEUCINE-RICH PROTEIN 1"/>
    <property type="match status" value="1"/>
</dbReference>
<proteinExistence type="inferred from homology"/>
<dbReference type="InterPro" id="IPR011989">
    <property type="entry name" value="ARM-like"/>
</dbReference>